<dbReference type="AlphaFoldDB" id="A0A166W4S1"/>
<gene>
    <name evidence="1" type="ORF">FIBSPDRAFT_847266</name>
</gene>
<name>A0A166W4S1_9AGAM</name>
<dbReference type="EMBL" id="KV417482">
    <property type="protein sequence ID" value="KZP33372.1"/>
    <property type="molecule type" value="Genomic_DNA"/>
</dbReference>
<accession>A0A166W4S1</accession>
<sequence>MFRRYLPNKSDLDGQAAQRDHARIAICQPYGITTPPASYRHLYVHSNLR</sequence>
<organism evidence="1">
    <name type="scientific">Athelia psychrophila</name>
    <dbReference type="NCBI Taxonomy" id="1759441"/>
    <lineage>
        <taxon>Eukaryota</taxon>
        <taxon>Fungi</taxon>
        <taxon>Dikarya</taxon>
        <taxon>Basidiomycota</taxon>
        <taxon>Agaricomycotina</taxon>
        <taxon>Agaricomycetes</taxon>
        <taxon>Agaricomycetidae</taxon>
        <taxon>Atheliales</taxon>
        <taxon>Atheliaceae</taxon>
        <taxon>Athelia</taxon>
    </lineage>
</organism>
<proteinExistence type="predicted"/>
<reference evidence="1" key="1">
    <citation type="journal article" date="2016" name="Mol. Biol. Evol.">
        <title>Comparative Genomics of Early-Diverging Mushroom-Forming Fungi Provides Insights into the Origins of Lignocellulose Decay Capabilities.</title>
        <authorList>
            <person name="Nagy L.G."/>
            <person name="Riley R."/>
            <person name="Tritt A."/>
            <person name="Adam C."/>
            <person name="Daum C."/>
            <person name="Floudas D."/>
            <person name="Sun H."/>
            <person name="Yadav J.S."/>
            <person name="Pangilinan J."/>
            <person name="Larsson K.H."/>
            <person name="Matsuura K."/>
            <person name="Barry K."/>
            <person name="Labutti K."/>
            <person name="Kuo R."/>
            <person name="Ohm R.A."/>
            <person name="Bhattacharya S.S."/>
            <person name="Shirouzu T."/>
            <person name="Yoshinaga Y."/>
            <person name="Martin F.M."/>
            <person name="Grigoriev I.V."/>
            <person name="Hibbett D.S."/>
        </authorList>
    </citation>
    <scope>NUCLEOTIDE SEQUENCE [LARGE SCALE GENOMIC DNA]</scope>
    <source>
        <strain evidence="1">CBS 109695</strain>
    </source>
</reference>
<evidence type="ECO:0000313" key="1">
    <source>
        <dbReference type="EMBL" id="KZP33372.1"/>
    </source>
</evidence>
<protein>
    <submittedName>
        <fullName evidence="1">Uncharacterized protein</fullName>
    </submittedName>
</protein>